<accession>A0A392NI46</accession>
<protein>
    <submittedName>
        <fullName evidence="1">Uncharacterized protein</fullName>
    </submittedName>
</protein>
<name>A0A392NI46_9FABA</name>
<dbReference type="AlphaFoldDB" id="A0A392NI46"/>
<dbReference type="Proteomes" id="UP000265520">
    <property type="component" value="Unassembled WGS sequence"/>
</dbReference>
<evidence type="ECO:0000313" key="1">
    <source>
        <dbReference type="EMBL" id="MCH99500.1"/>
    </source>
</evidence>
<proteinExistence type="predicted"/>
<dbReference type="EMBL" id="LXQA010040469">
    <property type="protein sequence ID" value="MCH99500.1"/>
    <property type="molecule type" value="Genomic_DNA"/>
</dbReference>
<organism evidence="1 2">
    <name type="scientific">Trifolium medium</name>
    <dbReference type="NCBI Taxonomy" id="97028"/>
    <lineage>
        <taxon>Eukaryota</taxon>
        <taxon>Viridiplantae</taxon>
        <taxon>Streptophyta</taxon>
        <taxon>Embryophyta</taxon>
        <taxon>Tracheophyta</taxon>
        <taxon>Spermatophyta</taxon>
        <taxon>Magnoliopsida</taxon>
        <taxon>eudicotyledons</taxon>
        <taxon>Gunneridae</taxon>
        <taxon>Pentapetalae</taxon>
        <taxon>rosids</taxon>
        <taxon>fabids</taxon>
        <taxon>Fabales</taxon>
        <taxon>Fabaceae</taxon>
        <taxon>Papilionoideae</taxon>
        <taxon>50 kb inversion clade</taxon>
        <taxon>NPAAA clade</taxon>
        <taxon>Hologalegina</taxon>
        <taxon>IRL clade</taxon>
        <taxon>Trifolieae</taxon>
        <taxon>Trifolium</taxon>
    </lineage>
</organism>
<sequence length="74" mass="8517">MSPPLLEISSDLRSKGKVEIRIRSSLRSQFRGKGVRFRDVRLGNLRKRRGRIGIVCSAIVREKHRGLAMERNCL</sequence>
<comment type="caution">
    <text evidence="1">The sequence shown here is derived from an EMBL/GenBank/DDBJ whole genome shotgun (WGS) entry which is preliminary data.</text>
</comment>
<evidence type="ECO:0000313" key="2">
    <source>
        <dbReference type="Proteomes" id="UP000265520"/>
    </source>
</evidence>
<reference evidence="1 2" key="1">
    <citation type="journal article" date="2018" name="Front. Plant Sci.">
        <title>Red Clover (Trifolium pratense) and Zigzag Clover (T. medium) - A Picture of Genomic Similarities and Differences.</title>
        <authorList>
            <person name="Dluhosova J."/>
            <person name="Istvanek J."/>
            <person name="Nedelnik J."/>
            <person name="Repkova J."/>
        </authorList>
    </citation>
    <scope>NUCLEOTIDE SEQUENCE [LARGE SCALE GENOMIC DNA]</scope>
    <source>
        <strain evidence="2">cv. 10/8</strain>
        <tissue evidence="1">Leaf</tissue>
    </source>
</reference>
<keyword evidence="2" id="KW-1185">Reference proteome</keyword>